<dbReference type="InterPro" id="IPR032675">
    <property type="entry name" value="LRR_dom_sf"/>
</dbReference>
<accession>A0AAW0A454</accession>
<dbReference type="SUPFAM" id="SSF52047">
    <property type="entry name" value="RNI-like"/>
    <property type="match status" value="1"/>
</dbReference>
<keyword evidence="3" id="KW-1185">Reference proteome</keyword>
<name>A0AAW0A454_9AGAR</name>
<dbReference type="AlphaFoldDB" id="A0AAW0A454"/>
<feature type="coiled-coil region" evidence="1">
    <location>
        <begin position="14"/>
        <end position="50"/>
    </location>
</feature>
<evidence type="ECO:0000313" key="2">
    <source>
        <dbReference type="EMBL" id="KAK7000420.1"/>
    </source>
</evidence>
<protein>
    <recommendedName>
        <fullName evidence="4">F-box domain-containing protein</fullName>
    </recommendedName>
</protein>
<evidence type="ECO:0000313" key="3">
    <source>
        <dbReference type="Proteomes" id="UP001362999"/>
    </source>
</evidence>
<dbReference type="EMBL" id="JAWWNJ010000089">
    <property type="protein sequence ID" value="KAK7000420.1"/>
    <property type="molecule type" value="Genomic_DNA"/>
</dbReference>
<evidence type="ECO:0000256" key="1">
    <source>
        <dbReference type="SAM" id="Coils"/>
    </source>
</evidence>
<keyword evidence="1" id="KW-0175">Coiled coil</keyword>
<sequence length="463" mass="51746">MSPASPASPPPPDIAALRKRIDDLSSTIQAESQEQLIHDLEKEQSEARRQLNSLLDPMARLPLELQSHIFCDVERVKAHNAPHPADVPMLFLSVCHLWSVIALSTPALWTRLEIRSLPCSDNYEELCRKWMGHAGSLPLTLTLGARGSLRLDGSLQELIAEHQHQLETLTLKLGFTRATPRTPRRIKVQGPFPSLRRLTITTGDEIWFSSVQDWLHVLEQCPELTWCRFENIPFDFDEAEELGNSALPLVHTSLHHLDLGLGDPPSNGFDRNSAVVLAYLTLPALRTLSISDFDLPLTEFISFFTQSAPPLESLSILVPFLSNVETRQLPQMFAPISGLQHLRLATAHNVAANRSLEFMDSLAGCLPHLQSLSMYMFSGKRPDYERLLSMLSARRSSQKTPLKAFNLCFSDQAGHDYAADVLSADILLAFRNLVQDGMEIHVGPLDVQLHRNFLELSSGHDSV</sequence>
<evidence type="ECO:0008006" key="4">
    <source>
        <dbReference type="Google" id="ProtNLM"/>
    </source>
</evidence>
<dbReference type="PANTHER" id="PTHR38926">
    <property type="entry name" value="F-BOX DOMAIN CONTAINING PROTEIN, EXPRESSED"/>
    <property type="match status" value="1"/>
</dbReference>
<organism evidence="2 3">
    <name type="scientific">Favolaschia claudopus</name>
    <dbReference type="NCBI Taxonomy" id="2862362"/>
    <lineage>
        <taxon>Eukaryota</taxon>
        <taxon>Fungi</taxon>
        <taxon>Dikarya</taxon>
        <taxon>Basidiomycota</taxon>
        <taxon>Agaricomycotina</taxon>
        <taxon>Agaricomycetes</taxon>
        <taxon>Agaricomycetidae</taxon>
        <taxon>Agaricales</taxon>
        <taxon>Marasmiineae</taxon>
        <taxon>Mycenaceae</taxon>
        <taxon>Favolaschia</taxon>
    </lineage>
</organism>
<comment type="caution">
    <text evidence="2">The sequence shown here is derived from an EMBL/GenBank/DDBJ whole genome shotgun (WGS) entry which is preliminary data.</text>
</comment>
<gene>
    <name evidence="2" type="ORF">R3P38DRAFT_1846819</name>
</gene>
<dbReference type="Gene3D" id="3.80.10.10">
    <property type="entry name" value="Ribonuclease Inhibitor"/>
    <property type="match status" value="1"/>
</dbReference>
<dbReference type="PANTHER" id="PTHR38926:SF5">
    <property type="entry name" value="F-BOX AND LEUCINE-RICH REPEAT PROTEIN 6"/>
    <property type="match status" value="1"/>
</dbReference>
<proteinExistence type="predicted"/>
<reference evidence="2 3" key="1">
    <citation type="journal article" date="2024" name="J Genomics">
        <title>Draft genome sequencing and assembly of Favolaschia claudopus CIRM-BRFM 2984 isolated from oak limbs.</title>
        <authorList>
            <person name="Navarro D."/>
            <person name="Drula E."/>
            <person name="Chaduli D."/>
            <person name="Cazenave R."/>
            <person name="Ahrendt S."/>
            <person name="Wang J."/>
            <person name="Lipzen A."/>
            <person name="Daum C."/>
            <person name="Barry K."/>
            <person name="Grigoriev I.V."/>
            <person name="Favel A."/>
            <person name="Rosso M.N."/>
            <person name="Martin F."/>
        </authorList>
    </citation>
    <scope>NUCLEOTIDE SEQUENCE [LARGE SCALE GENOMIC DNA]</scope>
    <source>
        <strain evidence="2 3">CIRM-BRFM 2984</strain>
    </source>
</reference>
<dbReference type="Proteomes" id="UP001362999">
    <property type="component" value="Unassembled WGS sequence"/>
</dbReference>